<dbReference type="HOGENOM" id="CLU_052815_0_0_6"/>
<dbReference type="eggNOG" id="COG0845">
    <property type="taxonomic scope" value="Bacteria"/>
</dbReference>
<dbReference type="Proteomes" id="UP000002734">
    <property type="component" value="Chromosome"/>
</dbReference>
<dbReference type="AlphaFoldDB" id="C6C770"/>
<keyword evidence="3" id="KW-0175">Coiled coil</keyword>
<dbReference type="STRING" id="579405.Dd703_4025"/>
<dbReference type="KEGG" id="dda:Dd703_4025"/>
<dbReference type="GO" id="GO:0030313">
    <property type="term" value="C:cell envelope"/>
    <property type="evidence" value="ECO:0007669"/>
    <property type="project" value="UniProtKB-SubCell"/>
</dbReference>
<dbReference type="Gene3D" id="2.40.30.170">
    <property type="match status" value="1"/>
</dbReference>
<reference evidence="5" key="1">
    <citation type="submission" date="2009-06" db="EMBL/GenBank/DDBJ databases">
        <title>Complete sequence of Dickeya dadantii Ech703.</title>
        <authorList>
            <consortium name="US DOE Joint Genome Institute"/>
            <person name="Lucas S."/>
            <person name="Copeland A."/>
            <person name="Lapidus A."/>
            <person name="Glavina del Rio T."/>
            <person name="Dalin E."/>
            <person name="Tice H."/>
            <person name="Bruce D."/>
            <person name="Goodwin L."/>
            <person name="Pitluck S."/>
            <person name="Chertkov O."/>
            <person name="Brettin T."/>
            <person name="Detter J.C."/>
            <person name="Han C."/>
            <person name="Larimer F."/>
            <person name="Land M."/>
            <person name="Hauser L."/>
            <person name="Kyrpides N."/>
            <person name="Mikhailova N."/>
            <person name="Balakrishnan V."/>
            <person name="Glasner J."/>
            <person name="Perna N.T."/>
        </authorList>
    </citation>
    <scope>NUCLEOTIDE SEQUENCE [LARGE SCALE GENOMIC DNA]</scope>
    <source>
        <strain evidence="5">Ech703</strain>
    </source>
</reference>
<organism evidence="5 6">
    <name type="scientific">Musicola paradisiaca (strain Ech703)</name>
    <name type="common">Dickeya paradisiaca</name>
    <name type="synonym">Dickeya dadantii</name>
    <dbReference type="NCBI Taxonomy" id="579405"/>
    <lineage>
        <taxon>Bacteria</taxon>
        <taxon>Pseudomonadati</taxon>
        <taxon>Pseudomonadota</taxon>
        <taxon>Gammaproteobacteria</taxon>
        <taxon>Enterobacterales</taxon>
        <taxon>Pectobacteriaceae</taxon>
        <taxon>Musicola</taxon>
    </lineage>
</organism>
<dbReference type="RefSeq" id="WP_015855668.1">
    <property type="nucleotide sequence ID" value="NC_012880.1"/>
</dbReference>
<comment type="subcellular location">
    <subcellularLocation>
        <location evidence="1">Cell envelope</location>
    </subcellularLocation>
</comment>
<dbReference type="EMBL" id="CP001654">
    <property type="protein sequence ID" value="ACS87777.1"/>
    <property type="molecule type" value="Genomic_DNA"/>
</dbReference>
<evidence type="ECO:0000259" key="4">
    <source>
        <dbReference type="Pfam" id="PF25917"/>
    </source>
</evidence>
<dbReference type="Pfam" id="PF25917">
    <property type="entry name" value="BSH_RND"/>
    <property type="match status" value="1"/>
</dbReference>
<sequence length="418" mass="46260">MINPLIQALRRRNRLKILLFLFAIAGAGTAAYRIWRPETPPAATTRWFPIAPQLLETRLGLVGRIRPADEITIAAPFDGMINTLPVSEGQRVDAGQELAVMDATQLDIQLRQAKAELLKADQVMENLRNWDNGPDVARARRTLNTAKTTLAHTESALNDTRELFRRGIVARMEVDTLMQQVQSQRQDLVAAQEEMQAVIGKGHGEDRQIAGMEQANAQSRYRLLQALYERRTITAPFAGFILKSTQPETGKPAALQPGVQVNQGTPLFRLIQANRLQVAARVEETDLHRLRENMPVLITGDGFAGTVLNGHIASLGIQADTRDAGAYYDVIVAVDTPVNPHQPPRLGMTAQLAVMMYRNEQGIAVPENALHADETGVWVNYRRDLHSPPQRINVTMGNAVVQGIEVFGLEQGYVETLP</sequence>
<dbReference type="InterPro" id="IPR050465">
    <property type="entry name" value="UPF0194_transport"/>
</dbReference>
<proteinExistence type="inferred from homology"/>
<dbReference type="InterPro" id="IPR058625">
    <property type="entry name" value="MdtA-like_BSH"/>
</dbReference>
<dbReference type="PANTHER" id="PTHR32347:SF23">
    <property type="entry name" value="BLL5650 PROTEIN"/>
    <property type="match status" value="1"/>
</dbReference>
<evidence type="ECO:0000313" key="5">
    <source>
        <dbReference type="EMBL" id="ACS87777.1"/>
    </source>
</evidence>
<feature type="domain" description="Multidrug resistance protein MdtA-like barrel-sandwich hybrid" evidence="4">
    <location>
        <begin position="71"/>
        <end position="245"/>
    </location>
</feature>
<comment type="similarity">
    <text evidence="2">Belongs to the membrane fusion protein (MFP) (TC 8.A.1) family.</text>
</comment>
<evidence type="ECO:0000313" key="6">
    <source>
        <dbReference type="Proteomes" id="UP000002734"/>
    </source>
</evidence>
<protein>
    <submittedName>
        <fullName evidence="5">Secretion protein HlyD family protein</fullName>
    </submittedName>
</protein>
<dbReference type="Gene3D" id="2.40.50.100">
    <property type="match status" value="1"/>
</dbReference>
<gene>
    <name evidence="5" type="ordered locus">Dd703_4025</name>
</gene>
<evidence type="ECO:0000256" key="3">
    <source>
        <dbReference type="ARBA" id="ARBA00023054"/>
    </source>
</evidence>
<evidence type="ECO:0000256" key="1">
    <source>
        <dbReference type="ARBA" id="ARBA00004196"/>
    </source>
</evidence>
<keyword evidence="6" id="KW-1185">Reference proteome</keyword>
<dbReference type="PANTHER" id="PTHR32347">
    <property type="entry name" value="EFFLUX SYSTEM COMPONENT YKNX-RELATED"/>
    <property type="match status" value="1"/>
</dbReference>
<evidence type="ECO:0000256" key="2">
    <source>
        <dbReference type="ARBA" id="ARBA00009477"/>
    </source>
</evidence>
<dbReference type="SUPFAM" id="SSF111369">
    <property type="entry name" value="HlyD-like secretion proteins"/>
    <property type="match status" value="1"/>
</dbReference>
<name>C6C770_MUSP7</name>
<accession>C6C770</accession>